<reference evidence="1" key="1">
    <citation type="submission" date="2018-02" db="EMBL/GenBank/DDBJ databases">
        <authorList>
            <person name="Cohen D.B."/>
            <person name="Kent A.D."/>
        </authorList>
    </citation>
    <scope>NUCLEOTIDE SEQUENCE</scope>
</reference>
<protein>
    <submittedName>
        <fullName evidence="1">Uncharacterized protein</fullName>
    </submittedName>
</protein>
<gene>
    <name evidence="1" type="ORF">FSB_LOCUS2060</name>
</gene>
<proteinExistence type="predicted"/>
<organism evidence="1">
    <name type="scientific">Fagus sylvatica</name>
    <name type="common">Beechnut</name>
    <dbReference type="NCBI Taxonomy" id="28930"/>
    <lineage>
        <taxon>Eukaryota</taxon>
        <taxon>Viridiplantae</taxon>
        <taxon>Streptophyta</taxon>
        <taxon>Embryophyta</taxon>
        <taxon>Tracheophyta</taxon>
        <taxon>Spermatophyta</taxon>
        <taxon>Magnoliopsida</taxon>
        <taxon>eudicotyledons</taxon>
        <taxon>Gunneridae</taxon>
        <taxon>Pentapetalae</taxon>
        <taxon>rosids</taxon>
        <taxon>fabids</taxon>
        <taxon>Fagales</taxon>
        <taxon>Fagaceae</taxon>
        <taxon>Fagus</taxon>
    </lineage>
</organism>
<name>A0A2N9EHI3_FAGSY</name>
<evidence type="ECO:0000313" key="1">
    <source>
        <dbReference type="EMBL" id="SPC74178.1"/>
    </source>
</evidence>
<accession>A0A2N9EHI3</accession>
<sequence>MREVIVNVSSEEVLERIRGYYKYFKYIGEETRIGFNVAATISAESYTNIVDNIFNANCRSGTRRYDYIVRPRGIPFAPPPTVTIRNYFEFNSAFREKGKEMIIIIPRDVSNIIYDRLLSHAKTNKVLVGGHFRDMWND</sequence>
<dbReference type="AlphaFoldDB" id="A0A2N9EHI3"/>
<dbReference type="EMBL" id="OIVN01000095">
    <property type="protein sequence ID" value="SPC74178.1"/>
    <property type="molecule type" value="Genomic_DNA"/>
</dbReference>